<proteinExistence type="predicted"/>
<feature type="region of interest" description="Disordered" evidence="1">
    <location>
        <begin position="97"/>
        <end position="133"/>
    </location>
</feature>
<organism evidence="2 3">
    <name type="scientific">Pedobacter cryophilus</name>
    <dbReference type="NCBI Taxonomy" id="2571271"/>
    <lineage>
        <taxon>Bacteria</taxon>
        <taxon>Pseudomonadati</taxon>
        <taxon>Bacteroidota</taxon>
        <taxon>Sphingobacteriia</taxon>
        <taxon>Sphingobacteriales</taxon>
        <taxon>Sphingobacteriaceae</taxon>
        <taxon>Pedobacter</taxon>
    </lineage>
</organism>
<feature type="compositionally biased region" description="Acidic residues" evidence="1">
    <location>
        <begin position="40"/>
        <end position="50"/>
    </location>
</feature>
<evidence type="ECO:0000313" key="2">
    <source>
        <dbReference type="EMBL" id="TKB98870.1"/>
    </source>
</evidence>
<keyword evidence="3" id="KW-1185">Reference proteome</keyword>
<dbReference type="RefSeq" id="WP_136825684.1">
    <property type="nucleotide sequence ID" value="NZ_SWBP01000002.1"/>
</dbReference>
<protein>
    <submittedName>
        <fullName evidence="2">Uncharacterized protein</fullName>
    </submittedName>
</protein>
<evidence type="ECO:0000256" key="1">
    <source>
        <dbReference type="SAM" id="MobiDB-lite"/>
    </source>
</evidence>
<name>A0A4U1C682_9SPHI</name>
<sequence>MKNKPKNNIDERFNRDGESDLRDNEAQDLKYNEKKNSFELDVESEDEDYQHDDPYDTAADAGEDMNSDYDQANPYVGDEYDKNLSLETEVEKLGMHLTTDDSLKVNEVDDELSQTPEDNRDDLDEEGYPKFKK</sequence>
<dbReference type="OrthoDB" id="714337at2"/>
<accession>A0A4U1C682</accession>
<feature type="region of interest" description="Disordered" evidence="1">
    <location>
        <begin position="1"/>
        <end position="78"/>
    </location>
</feature>
<dbReference type="AlphaFoldDB" id="A0A4U1C682"/>
<feature type="compositionally biased region" description="Basic and acidic residues" evidence="1">
    <location>
        <begin position="97"/>
        <end position="107"/>
    </location>
</feature>
<reference evidence="2 3" key="1">
    <citation type="submission" date="2019-04" db="EMBL/GenBank/DDBJ databases">
        <title>Pedobacter sp. AR-3-17 sp. nov., isolated from Arctic soil.</title>
        <authorList>
            <person name="Dahal R.H."/>
            <person name="Kim D.-U."/>
        </authorList>
    </citation>
    <scope>NUCLEOTIDE SEQUENCE [LARGE SCALE GENOMIC DNA]</scope>
    <source>
        <strain evidence="2 3">AR-3-17</strain>
    </source>
</reference>
<feature type="compositionally biased region" description="Basic and acidic residues" evidence="1">
    <location>
        <begin position="7"/>
        <end position="38"/>
    </location>
</feature>
<dbReference type="Proteomes" id="UP000308181">
    <property type="component" value="Unassembled WGS sequence"/>
</dbReference>
<evidence type="ECO:0000313" key="3">
    <source>
        <dbReference type="Proteomes" id="UP000308181"/>
    </source>
</evidence>
<dbReference type="EMBL" id="SWBP01000002">
    <property type="protein sequence ID" value="TKB98870.1"/>
    <property type="molecule type" value="Genomic_DNA"/>
</dbReference>
<gene>
    <name evidence="2" type="ORF">FA046_07075</name>
</gene>
<comment type="caution">
    <text evidence="2">The sequence shown here is derived from an EMBL/GenBank/DDBJ whole genome shotgun (WGS) entry which is preliminary data.</text>
</comment>